<keyword evidence="2" id="KW-1185">Reference proteome</keyword>
<accession>A0ABN7ICU6</accession>
<sequence>MLRCTPGFGIILKMLLVRRAYPVLAGQRMAAAQRGFRLSPFHC</sequence>
<dbReference type="EMBL" id="CAJHCP010000017">
    <property type="protein sequence ID" value="CAD6556955.1"/>
    <property type="molecule type" value="Genomic_DNA"/>
</dbReference>
<evidence type="ECO:0000313" key="2">
    <source>
        <dbReference type="Proteomes" id="UP000598032"/>
    </source>
</evidence>
<reference evidence="1 2" key="1">
    <citation type="submission" date="2020-10" db="EMBL/GenBank/DDBJ databases">
        <authorList>
            <person name="Peeters C."/>
        </authorList>
    </citation>
    <scope>NUCLEOTIDE SEQUENCE [LARGE SCALE GENOMIC DNA]</scope>
    <source>
        <strain evidence="1 2">LMG 28140</strain>
    </source>
</reference>
<evidence type="ECO:0000313" key="1">
    <source>
        <dbReference type="EMBL" id="CAD6556955.1"/>
    </source>
</evidence>
<name>A0ABN7ICU6_9BURK</name>
<organism evidence="1 2">
    <name type="scientific">Paraburkholderia metrosideri</name>
    <dbReference type="NCBI Taxonomy" id="580937"/>
    <lineage>
        <taxon>Bacteria</taxon>
        <taxon>Pseudomonadati</taxon>
        <taxon>Pseudomonadota</taxon>
        <taxon>Betaproteobacteria</taxon>
        <taxon>Burkholderiales</taxon>
        <taxon>Burkholderiaceae</taxon>
        <taxon>Paraburkholderia</taxon>
    </lineage>
</organism>
<dbReference type="Proteomes" id="UP000598032">
    <property type="component" value="Unassembled WGS sequence"/>
</dbReference>
<protein>
    <submittedName>
        <fullName evidence="1">Uncharacterized protein</fullName>
    </submittedName>
</protein>
<proteinExistence type="predicted"/>
<gene>
    <name evidence="1" type="ORF">LMG28140_06006</name>
</gene>
<comment type="caution">
    <text evidence="1">The sequence shown here is derived from an EMBL/GenBank/DDBJ whole genome shotgun (WGS) entry which is preliminary data.</text>
</comment>